<accession>A0A0D3K1L2</accession>
<dbReference type="PANTHER" id="PTHR40036">
    <property type="entry name" value="MACROCIN O-METHYLTRANSFERASE"/>
    <property type="match status" value="1"/>
</dbReference>
<protein>
    <submittedName>
        <fullName evidence="2">Uncharacterized protein</fullName>
    </submittedName>
</protein>
<sequence length="340" mass="37582">MFLALLLASGSSIDESGLANQVRQRAAALLSCCHLCCNTTSLVAGVTAPKAWPKRGGGNWRDLLLPISRTLDDASLLVDGDVYIFGVAAGRSLLSWRDILLRNEVRTWGARKGTSVAPPLRSPPEKWYGFDSFAGLPETNRDEKLAGWRRGSYRNTQQGPREIARRYFNEDDRRSSGIPFKVSLELIPGFYNDSLTTGIIAQFDMRRATFVEIDCDLYVSSVQALDFMFRNRLIVSGTLIGYDDWWVVPCVAKSRWISALEVGEGLAHAEMAKRYDVEFICLAGPCKFPSGSSWPNMHAHRGAWGAIFLVASIGAGKGSPGFMSPREELAFRSSQYSCGY</sequence>
<keyword evidence="1" id="KW-0732">Signal</keyword>
<name>A0A0D3K1L2_EMIH1</name>
<feature type="chain" id="PRO_5044291641" evidence="1">
    <location>
        <begin position="20"/>
        <end position="340"/>
    </location>
</feature>
<proteinExistence type="predicted"/>
<feature type="signal peptide" evidence="1">
    <location>
        <begin position="1"/>
        <end position="19"/>
    </location>
</feature>
<dbReference type="RefSeq" id="XP_005782076.1">
    <property type="nucleotide sequence ID" value="XM_005782019.1"/>
</dbReference>
<dbReference type="HOGENOM" id="CLU_817456_0_0_1"/>
<dbReference type="InterPro" id="IPR008884">
    <property type="entry name" value="TylF_MeTrfase"/>
</dbReference>
<dbReference type="GeneID" id="17274922"/>
<dbReference type="Proteomes" id="UP000013827">
    <property type="component" value="Unassembled WGS sequence"/>
</dbReference>
<dbReference type="PANTHER" id="PTHR40036:SF1">
    <property type="entry name" value="MACROCIN O-METHYLTRANSFERASE"/>
    <property type="match status" value="1"/>
</dbReference>
<keyword evidence="3" id="KW-1185">Reference proteome</keyword>
<dbReference type="PaxDb" id="2903-EOD29647"/>
<dbReference type="AlphaFoldDB" id="A0A0D3K1L2"/>
<organism evidence="2 3">
    <name type="scientific">Emiliania huxleyi (strain CCMP1516)</name>
    <dbReference type="NCBI Taxonomy" id="280463"/>
    <lineage>
        <taxon>Eukaryota</taxon>
        <taxon>Haptista</taxon>
        <taxon>Haptophyta</taxon>
        <taxon>Prymnesiophyceae</taxon>
        <taxon>Isochrysidales</taxon>
        <taxon>Noelaerhabdaceae</taxon>
        <taxon>Emiliania</taxon>
    </lineage>
</organism>
<reference evidence="3" key="1">
    <citation type="journal article" date="2013" name="Nature">
        <title>Pan genome of the phytoplankton Emiliania underpins its global distribution.</title>
        <authorList>
            <person name="Read B.A."/>
            <person name="Kegel J."/>
            <person name="Klute M.J."/>
            <person name="Kuo A."/>
            <person name="Lefebvre S.C."/>
            <person name="Maumus F."/>
            <person name="Mayer C."/>
            <person name="Miller J."/>
            <person name="Monier A."/>
            <person name="Salamov A."/>
            <person name="Young J."/>
            <person name="Aguilar M."/>
            <person name="Claverie J.M."/>
            <person name="Frickenhaus S."/>
            <person name="Gonzalez K."/>
            <person name="Herman E.K."/>
            <person name="Lin Y.C."/>
            <person name="Napier J."/>
            <person name="Ogata H."/>
            <person name="Sarno A.F."/>
            <person name="Shmutz J."/>
            <person name="Schroeder D."/>
            <person name="de Vargas C."/>
            <person name="Verret F."/>
            <person name="von Dassow P."/>
            <person name="Valentin K."/>
            <person name="Van de Peer Y."/>
            <person name="Wheeler G."/>
            <person name="Dacks J.B."/>
            <person name="Delwiche C.F."/>
            <person name="Dyhrman S.T."/>
            <person name="Glockner G."/>
            <person name="John U."/>
            <person name="Richards T."/>
            <person name="Worden A.Z."/>
            <person name="Zhang X."/>
            <person name="Grigoriev I.V."/>
            <person name="Allen A.E."/>
            <person name="Bidle K."/>
            <person name="Borodovsky M."/>
            <person name="Bowler C."/>
            <person name="Brownlee C."/>
            <person name="Cock J.M."/>
            <person name="Elias M."/>
            <person name="Gladyshev V.N."/>
            <person name="Groth M."/>
            <person name="Guda C."/>
            <person name="Hadaegh A."/>
            <person name="Iglesias-Rodriguez M.D."/>
            <person name="Jenkins J."/>
            <person name="Jones B.M."/>
            <person name="Lawson T."/>
            <person name="Leese F."/>
            <person name="Lindquist E."/>
            <person name="Lobanov A."/>
            <person name="Lomsadze A."/>
            <person name="Malik S.B."/>
            <person name="Marsh M.E."/>
            <person name="Mackinder L."/>
            <person name="Mock T."/>
            <person name="Mueller-Roeber B."/>
            <person name="Pagarete A."/>
            <person name="Parker M."/>
            <person name="Probert I."/>
            <person name="Quesneville H."/>
            <person name="Raines C."/>
            <person name="Rensing S.A."/>
            <person name="Riano-Pachon D.M."/>
            <person name="Richier S."/>
            <person name="Rokitta S."/>
            <person name="Shiraiwa Y."/>
            <person name="Soanes D.M."/>
            <person name="van der Giezen M."/>
            <person name="Wahlund T.M."/>
            <person name="Williams B."/>
            <person name="Wilson W."/>
            <person name="Wolfe G."/>
            <person name="Wurch L.L."/>
        </authorList>
    </citation>
    <scope>NUCLEOTIDE SEQUENCE</scope>
</reference>
<dbReference type="OMA" id="GLAHAEM"/>
<evidence type="ECO:0000313" key="3">
    <source>
        <dbReference type="Proteomes" id="UP000013827"/>
    </source>
</evidence>
<dbReference type="KEGG" id="ehx:EMIHUDRAFT_233732"/>
<dbReference type="InterPro" id="IPR029063">
    <property type="entry name" value="SAM-dependent_MTases_sf"/>
</dbReference>
<dbReference type="Gene3D" id="3.40.50.150">
    <property type="entry name" value="Vaccinia Virus protein VP39"/>
    <property type="match status" value="1"/>
</dbReference>
<evidence type="ECO:0000256" key="1">
    <source>
        <dbReference type="SAM" id="SignalP"/>
    </source>
</evidence>
<evidence type="ECO:0000313" key="2">
    <source>
        <dbReference type="EnsemblProtists" id="EOD29647"/>
    </source>
</evidence>
<reference evidence="2" key="2">
    <citation type="submission" date="2024-10" db="UniProtKB">
        <authorList>
            <consortium name="EnsemblProtists"/>
        </authorList>
    </citation>
    <scope>IDENTIFICATION</scope>
</reference>
<dbReference type="EnsemblProtists" id="EOD29647">
    <property type="protein sequence ID" value="EOD29647"/>
    <property type="gene ID" value="EMIHUDRAFT_233732"/>
</dbReference>